<evidence type="ECO:0000256" key="1">
    <source>
        <dbReference type="ARBA" id="ARBA00005046"/>
    </source>
</evidence>
<keyword evidence="3 15" id="KW-0808">Transferase</keyword>
<dbReference type="PANTHER" id="PTHR10953:SF102">
    <property type="entry name" value="ADENYLYLTRANSFERASE AND SULFURTRANSFERASE MOCS3"/>
    <property type="match status" value="1"/>
</dbReference>
<dbReference type="GO" id="GO:0061605">
    <property type="term" value="F:molybdopterin-synthase adenylyltransferase activity"/>
    <property type="evidence" value="ECO:0007669"/>
    <property type="project" value="UniProtKB-EC"/>
</dbReference>
<dbReference type="GO" id="GO:0008146">
    <property type="term" value="F:sulfotransferase activity"/>
    <property type="evidence" value="ECO:0007669"/>
    <property type="project" value="TreeGrafter"/>
</dbReference>
<keyword evidence="5" id="KW-0067">ATP-binding</keyword>
<keyword evidence="4" id="KW-0547">Nucleotide-binding</keyword>
<evidence type="ECO:0000256" key="2">
    <source>
        <dbReference type="ARBA" id="ARBA00009919"/>
    </source>
</evidence>
<evidence type="ECO:0000313" key="16">
    <source>
        <dbReference type="Proteomes" id="UP000236745"/>
    </source>
</evidence>
<name>A0A1H6CTR0_9GAMM</name>
<feature type="domain" description="THIF-type NAD/FAD binding fold" evidence="14">
    <location>
        <begin position="10"/>
        <end position="245"/>
    </location>
</feature>
<dbReference type="InterPro" id="IPR035985">
    <property type="entry name" value="Ubiquitin-activating_enz"/>
</dbReference>
<dbReference type="SUPFAM" id="SSF69572">
    <property type="entry name" value="Activating enzymes of the ubiquitin-like proteins"/>
    <property type="match status" value="1"/>
</dbReference>
<evidence type="ECO:0000256" key="4">
    <source>
        <dbReference type="ARBA" id="ARBA00022741"/>
    </source>
</evidence>
<sequence length="249" mass="26564">MLSDEQLLRYSRQIMLPEVEIDGQEAWLNSRVLIVGLGGLGSPAAIYLASAGVGHLVLVDDDQVDLTNLQRQIVHTSDRVGEPKVESAKQTLAALNPDIRIDTLASRLEGEALIEQVEAADLVLDCSDNFTTRFALNRACVATGTPLVSGAAIRFDGQISVFDSRVPGAPCYQCLYAEGEDEALSCSESGVFAPLVGIVGSTQAAEALKVLAGIGEPLVGKLLMLDARRMEWRSLKLRADPACPVCSAK</sequence>
<evidence type="ECO:0000256" key="11">
    <source>
        <dbReference type="ARBA" id="ARBA00075110"/>
    </source>
</evidence>
<comment type="catalytic activity">
    <reaction evidence="6">
        <text>[molybdopterin-synthase sulfur-carrier protein]-C-terminal Gly-Gly + ATP + H(+) = [molybdopterin-synthase sulfur-carrier protein]-C-terminal Gly-Gly-AMP + diphosphate</text>
        <dbReference type="Rhea" id="RHEA:43616"/>
        <dbReference type="Rhea" id="RHEA-COMP:12159"/>
        <dbReference type="Rhea" id="RHEA-COMP:12202"/>
        <dbReference type="ChEBI" id="CHEBI:15378"/>
        <dbReference type="ChEBI" id="CHEBI:30616"/>
        <dbReference type="ChEBI" id="CHEBI:33019"/>
        <dbReference type="ChEBI" id="CHEBI:90618"/>
        <dbReference type="ChEBI" id="CHEBI:90778"/>
        <dbReference type="EC" id="2.7.7.80"/>
    </reaction>
</comment>
<reference evidence="15 16" key="1">
    <citation type="submission" date="2016-10" db="EMBL/GenBank/DDBJ databases">
        <authorList>
            <person name="de Groot N.N."/>
        </authorList>
    </citation>
    <scope>NUCLEOTIDE SEQUENCE [LARGE SCALE GENOMIC DNA]</scope>
    <source>
        <strain evidence="15 16">DSM 22012</strain>
    </source>
</reference>
<evidence type="ECO:0000256" key="12">
    <source>
        <dbReference type="ARBA" id="ARBA00075328"/>
    </source>
</evidence>
<evidence type="ECO:0000256" key="7">
    <source>
        <dbReference type="ARBA" id="ARBA00055169"/>
    </source>
</evidence>
<gene>
    <name evidence="15" type="ORF">SAMN05444390_104102</name>
</gene>
<dbReference type="OrthoDB" id="9804286at2"/>
<dbReference type="AlphaFoldDB" id="A0A1H6CTR0"/>
<keyword evidence="15" id="KW-0548">Nucleotidyltransferase</keyword>
<dbReference type="GO" id="GO:0005829">
    <property type="term" value="C:cytosol"/>
    <property type="evidence" value="ECO:0007669"/>
    <property type="project" value="TreeGrafter"/>
</dbReference>
<dbReference type="FunFam" id="3.40.50.720:FF:000033">
    <property type="entry name" value="Adenylyltransferase and sulfurtransferase MOCS3"/>
    <property type="match status" value="1"/>
</dbReference>
<comment type="subunit">
    <text evidence="8">Homodimer. Forms a stable heterotetrameric complex of 2 MoeB and 2 MoaD during adenylation of MoaD.</text>
</comment>
<evidence type="ECO:0000259" key="14">
    <source>
        <dbReference type="Pfam" id="PF00899"/>
    </source>
</evidence>
<dbReference type="GO" id="GO:0005524">
    <property type="term" value="F:ATP binding"/>
    <property type="evidence" value="ECO:0007669"/>
    <property type="project" value="UniProtKB-KW"/>
</dbReference>
<organism evidence="15 16">
    <name type="scientific">Marinobacterium lutimaris</name>
    <dbReference type="NCBI Taxonomy" id="568106"/>
    <lineage>
        <taxon>Bacteria</taxon>
        <taxon>Pseudomonadati</taxon>
        <taxon>Pseudomonadota</taxon>
        <taxon>Gammaproteobacteria</taxon>
        <taxon>Oceanospirillales</taxon>
        <taxon>Oceanospirillaceae</taxon>
        <taxon>Marinobacterium</taxon>
    </lineage>
</organism>
<comment type="function">
    <text evidence="7">Catalyzes the adenylation by ATP of the carboxyl group of the C-terminal glycine of sulfur carrier protein MoaD.</text>
</comment>
<evidence type="ECO:0000256" key="13">
    <source>
        <dbReference type="ARBA" id="ARBA00078531"/>
    </source>
</evidence>
<keyword evidence="16" id="KW-1185">Reference proteome</keyword>
<evidence type="ECO:0000256" key="8">
    <source>
        <dbReference type="ARBA" id="ARBA00063809"/>
    </source>
</evidence>
<dbReference type="EMBL" id="FNVQ01000004">
    <property type="protein sequence ID" value="SEG75935.1"/>
    <property type="molecule type" value="Genomic_DNA"/>
</dbReference>
<dbReference type="Gene3D" id="3.40.50.720">
    <property type="entry name" value="NAD(P)-binding Rossmann-like Domain"/>
    <property type="match status" value="1"/>
</dbReference>
<comment type="pathway">
    <text evidence="1">Cofactor biosynthesis; molybdopterin biosynthesis.</text>
</comment>
<dbReference type="GO" id="GO:0004792">
    <property type="term" value="F:thiosulfate-cyanide sulfurtransferase activity"/>
    <property type="evidence" value="ECO:0007669"/>
    <property type="project" value="TreeGrafter"/>
</dbReference>
<comment type="similarity">
    <text evidence="2">Belongs to the HesA/MoeB/ThiF family.</text>
</comment>
<dbReference type="GO" id="GO:0008641">
    <property type="term" value="F:ubiquitin-like modifier activating enzyme activity"/>
    <property type="evidence" value="ECO:0007669"/>
    <property type="project" value="InterPro"/>
</dbReference>
<dbReference type="EC" id="2.7.7.80" evidence="9"/>
<dbReference type="Pfam" id="PF00899">
    <property type="entry name" value="ThiF"/>
    <property type="match status" value="1"/>
</dbReference>
<protein>
    <recommendedName>
        <fullName evidence="10">Molybdopterin-synthase adenylyltransferase</fullName>
        <ecNumber evidence="9">2.7.7.80</ecNumber>
    </recommendedName>
    <alternativeName>
        <fullName evidence="13">MoaD protein adenylase</fullName>
    </alternativeName>
    <alternativeName>
        <fullName evidence="11">Molybdopterin-converting factor subunit 1 adenylase</fullName>
    </alternativeName>
    <alternativeName>
        <fullName evidence="12">Sulfur carrier protein MoaD adenylyltransferase</fullName>
    </alternativeName>
</protein>
<dbReference type="RefSeq" id="WP_104004501.1">
    <property type="nucleotide sequence ID" value="NZ_FNVQ01000004.1"/>
</dbReference>
<dbReference type="Proteomes" id="UP000236745">
    <property type="component" value="Unassembled WGS sequence"/>
</dbReference>
<evidence type="ECO:0000313" key="15">
    <source>
        <dbReference type="EMBL" id="SEG75935.1"/>
    </source>
</evidence>
<evidence type="ECO:0000256" key="5">
    <source>
        <dbReference type="ARBA" id="ARBA00022840"/>
    </source>
</evidence>
<evidence type="ECO:0000256" key="10">
    <source>
        <dbReference type="ARBA" id="ARBA00073635"/>
    </source>
</evidence>
<dbReference type="PANTHER" id="PTHR10953">
    <property type="entry name" value="UBIQUITIN-ACTIVATING ENZYME E1"/>
    <property type="match status" value="1"/>
</dbReference>
<dbReference type="InterPro" id="IPR000594">
    <property type="entry name" value="ThiF_NAD_FAD-bd"/>
</dbReference>
<evidence type="ECO:0000256" key="9">
    <source>
        <dbReference type="ARBA" id="ARBA00066884"/>
    </source>
</evidence>
<evidence type="ECO:0000256" key="3">
    <source>
        <dbReference type="ARBA" id="ARBA00022679"/>
    </source>
</evidence>
<accession>A0A1H6CTR0</accession>
<dbReference type="CDD" id="cd00757">
    <property type="entry name" value="ThiF_MoeB_HesA_family"/>
    <property type="match status" value="1"/>
</dbReference>
<dbReference type="NCBIfam" id="NF004281">
    <property type="entry name" value="PRK05690.1"/>
    <property type="match status" value="1"/>
</dbReference>
<proteinExistence type="inferred from homology"/>
<evidence type="ECO:0000256" key="6">
    <source>
        <dbReference type="ARBA" id="ARBA00052218"/>
    </source>
</evidence>
<dbReference type="InterPro" id="IPR045886">
    <property type="entry name" value="ThiF/MoeB/HesA"/>
</dbReference>